<dbReference type="PROSITE" id="PS51257">
    <property type="entry name" value="PROKAR_LIPOPROTEIN"/>
    <property type="match status" value="1"/>
</dbReference>
<protein>
    <recommendedName>
        <fullName evidence="3">DUF1684 domain-containing protein</fullName>
    </recommendedName>
</protein>
<gene>
    <name evidence="1" type="ORF">CLV82_2629</name>
</gene>
<dbReference type="OrthoDB" id="5493262at2"/>
<dbReference type="PANTHER" id="PTHR41913">
    <property type="entry name" value="DUF1684 DOMAIN-CONTAINING PROTEIN"/>
    <property type="match status" value="1"/>
</dbReference>
<dbReference type="Pfam" id="PF07920">
    <property type="entry name" value="DUF1684"/>
    <property type="match status" value="1"/>
</dbReference>
<dbReference type="EMBL" id="SNYI01000003">
    <property type="protein sequence ID" value="TDQ29175.1"/>
    <property type="molecule type" value="Genomic_DNA"/>
</dbReference>
<dbReference type="PANTHER" id="PTHR41913:SF1">
    <property type="entry name" value="DUF1684 DOMAIN-CONTAINING PROTEIN"/>
    <property type="match status" value="1"/>
</dbReference>
<name>A0A4R6TFR4_9FLAO</name>
<sequence length="216" mass="24766">MKKAVFVFLCILLGASACKEGKKYHEAPAVTRETADSPEEEILLFQQEMNQQFRDPETSPLPDRYRADFEALDFYEPDTNFRVFARLERTPDAMPFSMPTTTDRLALEVVYGIAYFELDGEPYQLEVYQEAGPGDEADTSYLFLPFTDLTNGEETYSGGRYLDLDIPEGDSLLIDFNKAYNPYCVYNKKYSCPIVPKVNHLDKAIRAGIRDFRPEK</sequence>
<proteinExistence type="predicted"/>
<reference evidence="1 2" key="1">
    <citation type="submission" date="2019-03" db="EMBL/GenBank/DDBJ databases">
        <title>Genomic Encyclopedia of Archaeal and Bacterial Type Strains, Phase II (KMG-II): from individual species to whole genera.</title>
        <authorList>
            <person name="Goeker M."/>
        </authorList>
    </citation>
    <scope>NUCLEOTIDE SEQUENCE [LARGE SCALE GENOMIC DNA]</scope>
    <source>
        <strain evidence="1 2">DSM 18435</strain>
    </source>
</reference>
<dbReference type="InterPro" id="IPR012467">
    <property type="entry name" value="DUF1684"/>
</dbReference>
<evidence type="ECO:0000313" key="2">
    <source>
        <dbReference type="Proteomes" id="UP000295468"/>
    </source>
</evidence>
<dbReference type="Proteomes" id="UP000295468">
    <property type="component" value="Unassembled WGS sequence"/>
</dbReference>
<dbReference type="RefSeq" id="WP_133644763.1">
    <property type="nucleotide sequence ID" value="NZ_SNYI01000003.1"/>
</dbReference>
<dbReference type="AlphaFoldDB" id="A0A4R6TFR4"/>
<comment type="caution">
    <text evidence="1">The sequence shown here is derived from an EMBL/GenBank/DDBJ whole genome shotgun (WGS) entry which is preliminary data.</text>
</comment>
<evidence type="ECO:0008006" key="3">
    <source>
        <dbReference type="Google" id="ProtNLM"/>
    </source>
</evidence>
<evidence type="ECO:0000313" key="1">
    <source>
        <dbReference type="EMBL" id="TDQ29175.1"/>
    </source>
</evidence>
<keyword evidence="2" id="KW-1185">Reference proteome</keyword>
<accession>A0A4R6TFR4</accession>
<organism evidence="1 2">
    <name type="scientific">Zeaxanthinibacter enoshimensis</name>
    <dbReference type="NCBI Taxonomy" id="392009"/>
    <lineage>
        <taxon>Bacteria</taxon>
        <taxon>Pseudomonadati</taxon>
        <taxon>Bacteroidota</taxon>
        <taxon>Flavobacteriia</taxon>
        <taxon>Flavobacteriales</taxon>
        <taxon>Flavobacteriaceae</taxon>
        <taxon>Zeaxanthinibacter</taxon>
    </lineage>
</organism>